<accession>W1WBR4</accession>
<evidence type="ECO:0000313" key="1">
    <source>
        <dbReference type="EMBL" id="ETJ15386.1"/>
    </source>
</evidence>
<name>W1WBR4_9ZZZZ</name>
<sequence>LICQVVYAQEEGMAYTILKSLKLNFDNIKEELTAVLPTPGSPIRHGLFFILLHNISNTLWFSISLPITGS</sequence>
<gene>
    <name evidence="1" type="ORF">Q604_UNBc4C00294G0001</name>
</gene>
<dbReference type="EMBL" id="AZMM01019075">
    <property type="protein sequence ID" value="ETJ15386.1"/>
    <property type="molecule type" value="Genomic_DNA"/>
</dbReference>
<feature type="non-terminal residue" evidence="1">
    <location>
        <position position="70"/>
    </location>
</feature>
<organism evidence="1">
    <name type="scientific">human gut metagenome</name>
    <dbReference type="NCBI Taxonomy" id="408170"/>
    <lineage>
        <taxon>unclassified sequences</taxon>
        <taxon>metagenomes</taxon>
        <taxon>organismal metagenomes</taxon>
    </lineage>
</organism>
<dbReference type="AntiFam" id="ANF00122">
    <property type="entry name" value="Shadow ORF (opposite clpB)"/>
</dbReference>
<feature type="non-terminal residue" evidence="1">
    <location>
        <position position="1"/>
    </location>
</feature>
<comment type="caution">
    <text evidence="1">The sequence shown here is derived from an EMBL/GenBank/DDBJ whole genome shotgun (WGS) entry which is preliminary data.</text>
</comment>
<protein>
    <submittedName>
        <fullName evidence="1">Negative regulator of genetic competence ClpC/mecB</fullName>
    </submittedName>
</protein>
<reference evidence="1" key="1">
    <citation type="submission" date="2013-12" db="EMBL/GenBank/DDBJ databases">
        <title>A Varibaculum cambriense genome reconstructed from a premature infant gut community with otherwise low bacterial novelty that shifts toward anaerobic metabolism during the third week of life.</title>
        <authorList>
            <person name="Brown C.T."/>
            <person name="Sharon I."/>
            <person name="Thomas B.C."/>
            <person name="Castelle C.J."/>
            <person name="Morowitz M.J."/>
            <person name="Banfield J.F."/>
        </authorList>
    </citation>
    <scope>NUCLEOTIDE SEQUENCE</scope>
</reference>
<dbReference type="AlphaFoldDB" id="W1WBR4"/>
<proteinExistence type="predicted"/>